<proteinExistence type="predicted"/>
<accession>A0A2P2NRV0</accession>
<evidence type="ECO:0000313" key="1">
    <source>
        <dbReference type="EMBL" id="MBX45216.1"/>
    </source>
</evidence>
<organism evidence="1">
    <name type="scientific">Rhizophora mucronata</name>
    <name type="common">Asiatic mangrove</name>
    <dbReference type="NCBI Taxonomy" id="61149"/>
    <lineage>
        <taxon>Eukaryota</taxon>
        <taxon>Viridiplantae</taxon>
        <taxon>Streptophyta</taxon>
        <taxon>Embryophyta</taxon>
        <taxon>Tracheophyta</taxon>
        <taxon>Spermatophyta</taxon>
        <taxon>Magnoliopsida</taxon>
        <taxon>eudicotyledons</taxon>
        <taxon>Gunneridae</taxon>
        <taxon>Pentapetalae</taxon>
        <taxon>rosids</taxon>
        <taxon>fabids</taxon>
        <taxon>Malpighiales</taxon>
        <taxon>Rhizophoraceae</taxon>
        <taxon>Rhizophora</taxon>
    </lineage>
</organism>
<name>A0A2P2NRV0_RHIMU</name>
<dbReference type="AlphaFoldDB" id="A0A2P2NRV0"/>
<sequence>MIYLVAVTPVPWWWRLNQASSRLHPSDLSRWPTMH</sequence>
<reference evidence="1" key="1">
    <citation type="submission" date="2018-02" db="EMBL/GenBank/DDBJ databases">
        <title>Rhizophora mucronata_Transcriptome.</title>
        <authorList>
            <person name="Meera S.P."/>
            <person name="Sreeshan A."/>
            <person name="Augustine A."/>
        </authorList>
    </citation>
    <scope>NUCLEOTIDE SEQUENCE</scope>
    <source>
        <tissue evidence="1">Leaf</tissue>
    </source>
</reference>
<dbReference type="EMBL" id="GGEC01064732">
    <property type="protein sequence ID" value="MBX45216.1"/>
    <property type="molecule type" value="Transcribed_RNA"/>
</dbReference>
<protein>
    <submittedName>
        <fullName evidence="1">Uncharacterized protein</fullName>
    </submittedName>
</protein>